<protein>
    <submittedName>
        <fullName evidence="1">Uncharacterized protein</fullName>
    </submittedName>
</protein>
<keyword evidence="2" id="KW-1185">Reference proteome</keyword>
<comment type="caution">
    <text evidence="1">The sequence shown here is derived from an EMBL/GenBank/DDBJ whole genome shotgun (WGS) entry which is preliminary data.</text>
</comment>
<gene>
    <name evidence="1" type="ORF">GNY06_01785</name>
</gene>
<dbReference type="Proteomes" id="UP000553459">
    <property type="component" value="Unassembled WGS sequence"/>
</dbReference>
<evidence type="ECO:0000313" key="2">
    <source>
        <dbReference type="Proteomes" id="UP000553459"/>
    </source>
</evidence>
<organism evidence="1 2">
    <name type="scientific">Elizabethkingia argenteiflava</name>
    <dbReference type="NCBI Taxonomy" id="2681556"/>
    <lineage>
        <taxon>Bacteria</taxon>
        <taxon>Pseudomonadati</taxon>
        <taxon>Bacteroidota</taxon>
        <taxon>Flavobacteriia</taxon>
        <taxon>Flavobacteriales</taxon>
        <taxon>Weeksellaceae</taxon>
        <taxon>Elizabethkingia</taxon>
    </lineage>
</organism>
<dbReference type="EMBL" id="JAAABJ010000211">
    <property type="protein sequence ID" value="NAW50169.1"/>
    <property type="molecule type" value="Genomic_DNA"/>
</dbReference>
<name>A0A845PPA7_9FLAO</name>
<accession>A0A845PPA7</accession>
<dbReference type="RefSeq" id="WP_166518534.1">
    <property type="nucleotide sequence ID" value="NZ_JAAABJ010000211.1"/>
</dbReference>
<dbReference type="AlphaFoldDB" id="A0A845PPA7"/>
<proteinExistence type="predicted"/>
<evidence type="ECO:0000313" key="1">
    <source>
        <dbReference type="EMBL" id="NAW50169.1"/>
    </source>
</evidence>
<sequence>MKKFILPFLVFGSIALAQKQYITLVHGNIENTPRTTLSTRQEEECDLKLFDFLQKGYRATPARTPYETLQETDQETDQETLQKIKKFVSSGGLIALDKNAHPSTPFNDV</sequence>
<reference evidence="1 2" key="1">
    <citation type="submission" date="2019-11" db="EMBL/GenBank/DDBJ databases">
        <title>Characterization of Elizabethkingia argenteiflava sp. nov., isolated from inner surface of Soybean Pods.</title>
        <authorList>
            <person name="Mo S."/>
        </authorList>
    </citation>
    <scope>NUCLEOTIDE SEQUENCE [LARGE SCALE GENOMIC DNA]</scope>
    <source>
        <strain evidence="1 2">YB22</strain>
    </source>
</reference>